<dbReference type="Proteomes" id="UP000256310">
    <property type="component" value="Unassembled WGS sequence"/>
</dbReference>
<keyword evidence="1" id="KW-0732">Signal</keyword>
<protein>
    <recommendedName>
        <fullName evidence="4">Outer membrane beta-barrel porin/alpha-amylase</fullName>
    </recommendedName>
</protein>
<keyword evidence="3" id="KW-1185">Reference proteome</keyword>
<dbReference type="RefSeq" id="WP_116236287.1">
    <property type="nucleotide sequence ID" value="NZ_QRDP01000004.1"/>
</dbReference>
<sequence length="354" mass="37810">MKYASLAVLSAALLSTPLAAHEGTHANGHAPIGVMGDHTHNAGEVMFSYRFMHMEGSGNQVGTDSISSDDIVTAIPNRFAGMPGQPPTLRVVPQEMRMEMHMIGMMYAPVDWMTLIASGRYMTREMESTTYQGGMGTTVLGGSDLSVNGFGDMVVGALFPLSKVEGDHEIVARAAISIPTGSTTQTGEMLTPMGTTRTMRLAYPMQPGSGTWDLKPAIIYRGYAGQIGWGAQYNATIRLGTNDQGYSRGDVHEVTGWVSYEPARWISLSGRLAARTTGRIDGMDPAIMGPNQAANPDFQGGERVDAFFGINLAAQGSLDGQRLGIEIGAPIHQDVNGPQMTGDWSLTVGWQGSF</sequence>
<reference evidence="2 3" key="1">
    <citation type="submission" date="2018-07" db="EMBL/GenBank/DDBJ databases">
        <title>Genomic Encyclopedia of Type Strains, Phase IV (KMG-IV): sequencing the most valuable type-strain genomes for metagenomic binning, comparative biology and taxonomic classification.</title>
        <authorList>
            <person name="Goeker M."/>
        </authorList>
    </citation>
    <scope>NUCLEOTIDE SEQUENCE [LARGE SCALE GENOMIC DNA]</scope>
    <source>
        <strain evidence="2 3">DSM 26725</strain>
    </source>
</reference>
<dbReference type="OrthoDB" id="5450709at2"/>
<feature type="signal peptide" evidence="1">
    <location>
        <begin position="1"/>
        <end position="20"/>
    </location>
</feature>
<gene>
    <name evidence="2" type="ORF">DFR46_1975</name>
</gene>
<evidence type="ECO:0000313" key="3">
    <source>
        <dbReference type="Proteomes" id="UP000256310"/>
    </source>
</evidence>
<evidence type="ECO:0008006" key="4">
    <source>
        <dbReference type="Google" id="ProtNLM"/>
    </source>
</evidence>
<organism evidence="2 3">
    <name type="scientific">Parasphingopyxis lamellibrachiae</name>
    <dbReference type="NCBI Taxonomy" id="680125"/>
    <lineage>
        <taxon>Bacteria</taxon>
        <taxon>Pseudomonadati</taxon>
        <taxon>Pseudomonadota</taxon>
        <taxon>Alphaproteobacteria</taxon>
        <taxon>Sphingomonadales</taxon>
        <taxon>Sphingomonadaceae</taxon>
        <taxon>Parasphingopyxis</taxon>
    </lineage>
</organism>
<evidence type="ECO:0000256" key="1">
    <source>
        <dbReference type="SAM" id="SignalP"/>
    </source>
</evidence>
<comment type="caution">
    <text evidence="2">The sequence shown here is derived from an EMBL/GenBank/DDBJ whole genome shotgun (WGS) entry which is preliminary data.</text>
</comment>
<dbReference type="AlphaFoldDB" id="A0A3D9FIK5"/>
<evidence type="ECO:0000313" key="2">
    <source>
        <dbReference type="EMBL" id="RED16941.1"/>
    </source>
</evidence>
<accession>A0A3D9FIK5</accession>
<dbReference type="EMBL" id="QRDP01000004">
    <property type="protein sequence ID" value="RED16941.1"/>
    <property type="molecule type" value="Genomic_DNA"/>
</dbReference>
<feature type="chain" id="PRO_5017557232" description="Outer membrane beta-barrel porin/alpha-amylase" evidence="1">
    <location>
        <begin position="21"/>
        <end position="354"/>
    </location>
</feature>
<name>A0A3D9FIK5_9SPHN</name>
<proteinExistence type="predicted"/>